<dbReference type="PANTHER" id="PTHR44196:SF3">
    <property type="entry name" value="SHORT CHAIN DEHYDROGENASE FAMILY PROTEIN"/>
    <property type="match status" value="1"/>
</dbReference>
<dbReference type="Gene3D" id="3.40.50.720">
    <property type="entry name" value="NAD(P)-binding Rossmann-like Domain"/>
    <property type="match status" value="1"/>
</dbReference>
<dbReference type="GO" id="GO:0016491">
    <property type="term" value="F:oxidoreductase activity"/>
    <property type="evidence" value="ECO:0007669"/>
    <property type="project" value="UniProtKB-KW"/>
</dbReference>
<evidence type="ECO:0000313" key="4">
    <source>
        <dbReference type="Proteomes" id="UP000263900"/>
    </source>
</evidence>
<dbReference type="EMBL" id="CP032157">
    <property type="protein sequence ID" value="AXY77673.1"/>
    <property type="molecule type" value="Genomic_DNA"/>
</dbReference>
<comment type="similarity">
    <text evidence="1">Belongs to the short-chain dehydrogenases/reductases (SDR) family.</text>
</comment>
<dbReference type="RefSeq" id="WP_119053546.1">
    <property type="nucleotide sequence ID" value="NZ_CP032157.1"/>
</dbReference>
<proteinExistence type="inferred from homology"/>
<sequence>MSTVLILGAASDMAVAIAKKYAGEGHAIQLAARNIQRLQPLQSDIAIRYNTTCTVHEFDALNFNSHQAFFDQLPVKPDITVCVFGYLGENETARANWAESEKIIHTNYTGAVSILNVVSNYYAAQKKGVIAGISSVAGERGRQSNYIYGSAKAGFTAYLSGLRNRMFPENVHVVSVQPGFVYTRMTENLTLPPLLTAQPEQVANTVYKAVAGKKNVVYVKWFWRWIMLIIKSIPEFMFKKLKL</sequence>
<dbReference type="KEGG" id="pseg:D3H65_28455"/>
<name>A0A3B7MW56_9BACT</name>
<dbReference type="SUPFAM" id="SSF51735">
    <property type="entry name" value="NAD(P)-binding Rossmann-fold domains"/>
    <property type="match status" value="1"/>
</dbReference>
<keyword evidence="4" id="KW-1185">Reference proteome</keyword>
<evidence type="ECO:0000256" key="2">
    <source>
        <dbReference type="ARBA" id="ARBA00023002"/>
    </source>
</evidence>
<evidence type="ECO:0000313" key="3">
    <source>
        <dbReference type="EMBL" id="AXY77673.1"/>
    </source>
</evidence>
<reference evidence="3 4" key="1">
    <citation type="submission" date="2018-09" db="EMBL/GenBank/DDBJ databases">
        <title>Genome sequencing of strain 6GH32-13.</title>
        <authorList>
            <person name="Weon H.-Y."/>
            <person name="Heo J."/>
            <person name="Kwon S.-W."/>
        </authorList>
    </citation>
    <scope>NUCLEOTIDE SEQUENCE [LARGE SCALE GENOMIC DNA]</scope>
    <source>
        <strain evidence="3 4">5GH32-13</strain>
    </source>
</reference>
<organism evidence="3 4">
    <name type="scientific">Paraflavitalea soli</name>
    <dbReference type="NCBI Taxonomy" id="2315862"/>
    <lineage>
        <taxon>Bacteria</taxon>
        <taxon>Pseudomonadati</taxon>
        <taxon>Bacteroidota</taxon>
        <taxon>Chitinophagia</taxon>
        <taxon>Chitinophagales</taxon>
        <taxon>Chitinophagaceae</taxon>
        <taxon>Paraflavitalea</taxon>
    </lineage>
</organism>
<dbReference type="NCBIfam" id="NF005489">
    <property type="entry name" value="PRK07102.1"/>
    <property type="match status" value="1"/>
</dbReference>
<dbReference type="PANTHER" id="PTHR44196">
    <property type="entry name" value="DEHYDROGENASE/REDUCTASE SDR FAMILY MEMBER 7B"/>
    <property type="match status" value="1"/>
</dbReference>
<dbReference type="GO" id="GO:0016020">
    <property type="term" value="C:membrane"/>
    <property type="evidence" value="ECO:0007669"/>
    <property type="project" value="TreeGrafter"/>
</dbReference>
<dbReference type="InterPro" id="IPR036291">
    <property type="entry name" value="NAD(P)-bd_dom_sf"/>
</dbReference>
<keyword evidence="2" id="KW-0560">Oxidoreductase</keyword>
<dbReference type="Proteomes" id="UP000263900">
    <property type="component" value="Chromosome"/>
</dbReference>
<protein>
    <submittedName>
        <fullName evidence="3">SDR family oxidoreductase</fullName>
    </submittedName>
</protein>
<gene>
    <name evidence="3" type="ORF">D3H65_28455</name>
</gene>
<dbReference type="InterPro" id="IPR002347">
    <property type="entry name" value="SDR_fam"/>
</dbReference>
<dbReference type="OrthoDB" id="335726at2"/>
<accession>A0A3B7MW56</accession>
<evidence type="ECO:0000256" key="1">
    <source>
        <dbReference type="ARBA" id="ARBA00006484"/>
    </source>
</evidence>
<dbReference type="PRINTS" id="PR00081">
    <property type="entry name" value="GDHRDH"/>
</dbReference>
<dbReference type="Pfam" id="PF00106">
    <property type="entry name" value="adh_short"/>
    <property type="match status" value="1"/>
</dbReference>
<dbReference type="AlphaFoldDB" id="A0A3B7MW56"/>